<evidence type="ECO:0000313" key="2">
    <source>
        <dbReference type="EMBL" id="RHN41277.1"/>
    </source>
</evidence>
<proteinExistence type="predicted"/>
<comment type="caution">
    <text evidence="2">The sequence shown here is derived from an EMBL/GenBank/DDBJ whole genome shotgun (WGS) entry which is preliminary data.</text>
</comment>
<gene>
    <name evidence="2" type="ORF">MtrunA17_Chr8g0364381</name>
</gene>
<dbReference type="AlphaFoldDB" id="A0A396GRG4"/>
<name>A0A396GRG4_MEDTR</name>
<sequence length="433" mass="49489">MCLSSPSLSLSLSLSLSPQRRKVVFLSESRRFVPIHPLFARLTACKTTMMGTRRQRKRQPKDDSQIQDRISVLADCLLIHILSFLNTREAVQTCILSKRWINLWKTLPTLTLDCYQFSDCEIYENFLFMFLSLRDHSTALSALLLHNNHFENISLYQMVIEYAFTHNVQHFKINYTTAELFSPFFLSSHTLTSLTLTGEDLLLPGPRFDQIFPHSLSFPTLTTLSLKHLVFGCNDDGCVDPFSTFNMLTTLIIDKCVLVDNAQNLRISSTKLVNLTICVYDFLSGCNPRTADFEIYFGIELYAPTLHSFDFTGGHYIPKLFGSKTALSSIKHVNINLKQTMEDSLWENPSILFKWLVNLVNIESLTITKPALQVLSYAHDDLLKVDFPSLCNLKSLKFNQIIRPPLVTVIDFLLQNSPSAKVDFSSSSLWTRW</sequence>
<dbReference type="Pfam" id="PF00646">
    <property type="entry name" value="F-box"/>
    <property type="match status" value="1"/>
</dbReference>
<evidence type="ECO:0000259" key="1">
    <source>
        <dbReference type="Pfam" id="PF00646"/>
    </source>
</evidence>
<accession>A0A396GRG4</accession>
<organism evidence="2 3">
    <name type="scientific">Medicago truncatula</name>
    <name type="common">Barrel medic</name>
    <name type="synonym">Medicago tribuloides</name>
    <dbReference type="NCBI Taxonomy" id="3880"/>
    <lineage>
        <taxon>Eukaryota</taxon>
        <taxon>Viridiplantae</taxon>
        <taxon>Streptophyta</taxon>
        <taxon>Embryophyta</taxon>
        <taxon>Tracheophyta</taxon>
        <taxon>Spermatophyta</taxon>
        <taxon>Magnoliopsida</taxon>
        <taxon>eudicotyledons</taxon>
        <taxon>Gunneridae</taxon>
        <taxon>Pentapetalae</taxon>
        <taxon>rosids</taxon>
        <taxon>fabids</taxon>
        <taxon>Fabales</taxon>
        <taxon>Fabaceae</taxon>
        <taxon>Papilionoideae</taxon>
        <taxon>50 kb inversion clade</taxon>
        <taxon>NPAAA clade</taxon>
        <taxon>Hologalegina</taxon>
        <taxon>IRL clade</taxon>
        <taxon>Trifolieae</taxon>
        <taxon>Medicago</taxon>
    </lineage>
</organism>
<dbReference type="Gramene" id="rna47582">
    <property type="protein sequence ID" value="RHN41277.1"/>
    <property type="gene ID" value="gene47582"/>
</dbReference>
<dbReference type="PANTHER" id="PTHR32212:SF269">
    <property type="entry name" value="F-BOX_RNI_FBD-LIKE DOMAIN PROTEIN"/>
    <property type="match status" value="1"/>
</dbReference>
<dbReference type="EMBL" id="PSQE01000008">
    <property type="protein sequence ID" value="RHN41277.1"/>
    <property type="molecule type" value="Genomic_DNA"/>
</dbReference>
<protein>
    <submittedName>
        <fullName evidence="2">Putative F-box domain, leucine-rich repeat domain, L domain-containing protein</fullName>
    </submittedName>
</protein>
<dbReference type="InterPro" id="IPR001810">
    <property type="entry name" value="F-box_dom"/>
</dbReference>
<dbReference type="SUPFAM" id="SSF52058">
    <property type="entry name" value="L domain-like"/>
    <property type="match status" value="1"/>
</dbReference>
<evidence type="ECO:0000313" key="3">
    <source>
        <dbReference type="Proteomes" id="UP000265566"/>
    </source>
</evidence>
<dbReference type="SUPFAM" id="SSF81383">
    <property type="entry name" value="F-box domain"/>
    <property type="match status" value="1"/>
</dbReference>
<feature type="domain" description="F-box" evidence="1">
    <location>
        <begin position="73"/>
        <end position="108"/>
    </location>
</feature>
<dbReference type="Proteomes" id="UP000265566">
    <property type="component" value="Chromosome 8"/>
</dbReference>
<dbReference type="CDD" id="cd22160">
    <property type="entry name" value="F-box_AtFBL13-like"/>
    <property type="match status" value="1"/>
</dbReference>
<dbReference type="InterPro" id="IPR036047">
    <property type="entry name" value="F-box-like_dom_sf"/>
</dbReference>
<dbReference type="InterPro" id="IPR053781">
    <property type="entry name" value="F-box_AtFBL13-like"/>
</dbReference>
<dbReference type="PANTHER" id="PTHR32212">
    <property type="entry name" value="CYCLIN-LIKE F-BOX"/>
    <property type="match status" value="1"/>
</dbReference>
<reference evidence="3" key="1">
    <citation type="journal article" date="2018" name="Nat. Plants">
        <title>Whole-genome landscape of Medicago truncatula symbiotic genes.</title>
        <authorList>
            <person name="Pecrix Y."/>
            <person name="Staton S.E."/>
            <person name="Sallet E."/>
            <person name="Lelandais-Briere C."/>
            <person name="Moreau S."/>
            <person name="Carrere S."/>
            <person name="Blein T."/>
            <person name="Jardinaud M.F."/>
            <person name="Latrasse D."/>
            <person name="Zouine M."/>
            <person name="Zahm M."/>
            <person name="Kreplak J."/>
            <person name="Mayjonade B."/>
            <person name="Satge C."/>
            <person name="Perez M."/>
            <person name="Cauet S."/>
            <person name="Marande W."/>
            <person name="Chantry-Darmon C."/>
            <person name="Lopez-Roques C."/>
            <person name="Bouchez O."/>
            <person name="Berard A."/>
            <person name="Debelle F."/>
            <person name="Munos S."/>
            <person name="Bendahmane A."/>
            <person name="Berges H."/>
            <person name="Niebel A."/>
            <person name="Buitink J."/>
            <person name="Frugier F."/>
            <person name="Benhamed M."/>
            <person name="Crespi M."/>
            <person name="Gouzy J."/>
            <person name="Gamas P."/>
        </authorList>
    </citation>
    <scope>NUCLEOTIDE SEQUENCE [LARGE SCALE GENOMIC DNA]</scope>
    <source>
        <strain evidence="3">cv. Jemalong A17</strain>
    </source>
</reference>